<dbReference type="EMBL" id="JBEPNW010000002">
    <property type="protein sequence ID" value="MET3868605.1"/>
    <property type="molecule type" value="Genomic_DNA"/>
</dbReference>
<keyword evidence="2" id="KW-1185">Reference proteome</keyword>
<gene>
    <name evidence="1" type="ORF">ABIC20_005914</name>
</gene>
<dbReference type="Proteomes" id="UP001549119">
    <property type="component" value="Unassembled WGS sequence"/>
</dbReference>
<reference evidence="1 2" key="1">
    <citation type="submission" date="2024-06" db="EMBL/GenBank/DDBJ databases">
        <title>Genomics of switchgrass bacterial isolates.</title>
        <authorList>
            <person name="Shade A."/>
        </authorList>
    </citation>
    <scope>NUCLEOTIDE SEQUENCE [LARGE SCALE GENOMIC DNA]</scope>
    <source>
        <strain evidence="1 2">PvP084</strain>
    </source>
</reference>
<organism evidence="1 2">
    <name type="scientific">Methylobacterium radiotolerans</name>
    <dbReference type="NCBI Taxonomy" id="31998"/>
    <lineage>
        <taxon>Bacteria</taxon>
        <taxon>Pseudomonadati</taxon>
        <taxon>Pseudomonadota</taxon>
        <taxon>Alphaproteobacteria</taxon>
        <taxon>Hyphomicrobiales</taxon>
        <taxon>Methylobacteriaceae</taxon>
        <taxon>Methylobacterium</taxon>
    </lineage>
</organism>
<evidence type="ECO:0000313" key="1">
    <source>
        <dbReference type="EMBL" id="MET3868605.1"/>
    </source>
</evidence>
<name>A0ABV2NQJ2_9HYPH</name>
<sequence>MTLPTSSMSSAYSRAVLPLLPTRESDRFIAQFTNRLEDTPGSFRRKRLPVASAPNRAQQDWLEHRRDELRRALVPTPGPEANREIMLLIASKANFGADAQELTTKVGFYAQALAGEPTWAIERARLRFRQPGWRCLWDGKGCPSDTDVVAECRYETLPLETELARVEAILGAELYDTGATDDDRANAVAHWETVKAELRGEAVITEQTEEEISAERASMARANDRFRARARAEAAAQGRGQAMWGRLPISDELAHKIGLRVPIPADHEEEVH</sequence>
<proteinExistence type="predicted"/>
<comment type="caution">
    <text evidence="1">The sequence shown here is derived from an EMBL/GenBank/DDBJ whole genome shotgun (WGS) entry which is preliminary data.</text>
</comment>
<protein>
    <submittedName>
        <fullName evidence="1">Uncharacterized protein</fullName>
    </submittedName>
</protein>
<dbReference type="RefSeq" id="WP_245364429.1">
    <property type="nucleotide sequence ID" value="NZ_JBEPNV010000001.1"/>
</dbReference>
<evidence type="ECO:0000313" key="2">
    <source>
        <dbReference type="Proteomes" id="UP001549119"/>
    </source>
</evidence>
<accession>A0ABV2NQJ2</accession>